<protein>
    <submittedName>
        <fullName evidence="1">Uncharacterized protein</fullName>
    </submittedName>
</protein>
<dbReference type="EMBL" id="BAAAUV010000017">
    <property type="protein sequence ID" value="GAA3227275.1"/>
    <property type="molecule type" value="Genomic_DNA"/>
</dbReference>
<organism evidence="1 2">
    <name type="scientific">Actinocorallia longicatena</name>
    <dbReference type="NCBI Taxonomy" id="111803"/>
    <lineage>
        <taxon>Bacteria</taxon>
        <taxon>Bacillati</taxon>
        <taxon>Actinomycetota</taxon>
        <taxon>Actinomycetes</taxon>
        <taxon>Streptosporangiales</taxon>
        <taxon>Thermomonosporaceae</taxon>
        <taxon>Actinocorallia</taxon>
    </lineage>
</organism>
<reference evidence="2" key="1">
    <citation type="journal article" date="2019" name="Int. J. Syst. Evol. Microbiol.">
        <title>The Global Catalogue of Microorganisms (GCM) 10K type strain sequencing project: providing services to taxonomists for standard genome sequencing and annotation.</title>
        <authorList>
            <consortium name="The Broad Institute Genomics Platform"/>
            <consortium name="The Broad Institute Genome Sequencing Center for Infectious Disease"/>
            <person name="Wu L."/>
            <person name="Ma J."/>
        </authorList>
    </citation>
    <scope>NUCLEOTIDE SEQUENCE [LARGE SCALE GENOMIC DNA]</scope>
    <source>
        <strain evidence="2">JCM 9377</strain>
    </source>
</reference>
<accession>A0ABP6QHR0</accession>
<dbReference type="RefSeq" id="WP_344834046.1">
    <property type="nucleotide sequence ID" value="NZ_BAAAUV010000017.1"/>
</dbReference>
<evidence type="ECO:0000313" key="2">
    <source>
        <dbReference type="Proteomes" id="UP001501237"/>
    </source>
</evidence>
<sequence length="150" mass="16794">MAHAEIEEVWPREGRVRLDGSLIDAAPGGRLLELRCTAPPSRSLLHRAAARVLRGPRLRRFPAVVEGTLFSTTFPVSAFARPRPWPEWEMYLVPLAAGSPAAELRLGRHLDDVPKKAEVYVYPAQKARGVRVKPVFTDGDHLALRCRRAR</sequence>
<comment type="caution">
    <text evidence="1">The sequence shown here is derived from an EMBL/GenBank/DDBJ whole genome shotgun (WGS) entry which is preliminary data.</text>
</comment>
<proteinExistence type="predicted"/>
<dbReference type="Proteomes" id="UP001501237">
    <property type="component" value="Unassembled WGS sequence"/>
</dbReference>
<gene>
    <name evidence="1" type="ORF">GCM10010468_55980</name>
</gene>
<evidence type="ECO:0000313" key="1">
    <source>
        <dbReference type="EMBL" id="GAA3227275.1"/>
    </source>
</evidence>
<name>A0ABP6QHR0_9ACTN</name>
<keyword evidence="2" id="KW-1185">Reference proteome</keyword>